<keyword evidence="1" id="KW-0812">Transmembrane</keyword>
<dbReference type="RefSeq" id="WP_006433113.1">
    <property type="nucleotide sequence ID" value="NZ_AOID01000063.1"/>
</dbReference>
<evidence type="ECO:0000313" key="2">
    <source>
        <dbReference type="EMBL" id="ELY63144.1"/>
    </source>
</evidence>
<dbReference type="STRING" id="1227496.C489_20051"/>
<sequence length="87" mass="9545">MIQSAIERYRRLYAAIRVESPWRRAVVGGVAGLSGAIAAETLVDGLPLRLVVVFITTVAVALVVSAFCTSLSRLFAYCVDFLTDRRR</sequence>
<keyword evidence="1" id="KW-1133">Transmembrane helix</keyword>
<protein>
    <submittedName>
        <fullName evidence="2">Uncharacterized protein</fullName>
    </submittedName>
</protein>
<reference evidence="2 3" key="1">
    <citation type="journal article" date="2014" name="PLoS Genet.">
        <title>Phylogenetically driven sequencing of extremely halophilic archaea reveals strategies for static and dynamic osmo-response.</title>
        <authorList>
            <person name="Becker E.A."/>
            <person name="Seitzer P.M."/>
            <person name="Tritt A."/>
            <person name="Larsen D."/>
            <person name="Krusor M."/>
            <person name="Yao A.I."/>
            <person name="Wu D."/>
            <person name="Madern D."/>
            <person name="Eisen J.A."/>
            <person name="Darling A.E."/>
            <person name="Facciotti M.T."/>
        </authorList>
    </citation>
    <scope>NUCLEOTIDE SEQUENCE [LARGE SCALE GENOMIC DNA]</scope>
    <source>
        <strain evidence="2 3">JCM 10478</strain>
    </source>
</reference>
<name>L9XMX5_9EURY</name>
<feature type="transmembrane region" description="Helical" evidence="1">
    <location>
        <begin position="21"/>
        <end position="39"/>
    </location>
</feature>
<proteinExistence type="predicted"/>
<keyword evidence="1" id="KW-0472">Membrane</keyword>
<feature type="transmembrane region" description="Helical" evidence="1">
    <location>
        <begin position="51"/>
        <end position="79"/>
    </location>
</feature>
<gene>
    <name evidence="2" type="ORF">C489_20051</name>
</gene>
<dbReference type="EMBL" id="AOID01000063">
    <property type="protein sequence ID" value="ELY63144.1"/>
    <property type="molecule type" value="Genomic_DNA"/>
</dbReference>
<dbReference type="AlphaFoldDB" id="L9XMX5"/>
<keyword evidence="3" id="KW-1185">Reference proteome</keyword>
<accession>L9XMX5</accession>
<organism evidence="2 3">
    <name type="scientific">Natrinema versiforme JCM 10478</name>
    <dbReference type="NCBI Taxonomy" id="1227496"/>
    <lineage>
        <taxon>Archaea</taxon>
        <taxon>Methanobacteriati</taxon>
        <taxon>Methanobacteriota</taxon>
        <taxon>Stenosarchaea group</taxon>
        <taxon>Halobacteria</taxon>
        <taxon>Halobacteriales</taxon>
        <taxon>Natrialbaceae</taxon>
        <taxon>Natrinema</taxon>
    </lineage>
</organism>
<dbReference type="PATRIC" id="fig|1227496.3.peg.4018"/>
<dbReference type="Proteomes" id="UP000011632">
    <property type="component" value="Unassembled WGS sequence"/>
</dbReference>
<comment type="caution">
    <text evidence="2">The sequence shown here is derived from an EMBL/GenBank/DDBJ whole genome shotgun (WGS) entry which is preliminary data.</text>
</comment>
<evidence type="ECO:0000313" key="3">
    <source>
        <dbReference type="Proteomes" id="UP000011632"/>
    </source>
</evidence>
<evidence type="ECO:0000256" key="1">
    <source>
        <dbReference type="SAM" id="Phobius"/>
    </source>
</evidence>